<dbReference type="EMBL" id="JAGTXO010000042">
    <property type="protein sequence ID" value="KAG8459254.1"/>
    <property type="molecule type" value="Genomic_DNA"/>
</dbReference>
<gene>
    <name evidence="8" type="ORF">KFE25_014099</name>
</gene>
<dbReference type="PRINTS" id="PR00320">
    <property type="entry name" value="GPROTEINBRPT"/>
</dbReference>
<dbReference type="SUPFAM" id="SSF50978">
    <property type="entry name" value="WD40 repeat-like"/>
    <property type="match status" value="1"/>
</dbReference>
<dbReference type="GO" id="GO:0006364">
    <property type="term" value="P:rRNA processing"/>
    <property type="evidence" value="ECO:0007669"/>
    <property type="project" value="UniProtKB-KW"/>
</dbReference>
<dbReference type="Pfam" id="PF00400">
    <property type="entry name" value="WD40"/>
    <property type="match status" value="3"/>
</dbReference>
<feature type="repeat" description="WD" evidence="6">
    <location>
        <begin position="162"/>
        <end position="204"/>
    </location>
</feature>
<evidence type="ECO:0000256" key="3">
    <source>
        <dbReference type="ARBA" id="ARBA00022574"/>
    </source>
</evidence>
<dbReference type="GO" id="GO:0005730">
    <property type="term" value="C:nucleolus"/>
    <property type="evidence" value="ECO:0007669"/>
    <property type="project" value="UniProtKB-SubCell"/>
</dbReference>
<organism evidence="8 9">
    <name type="scientific">Diacronema lutheri</name>
    <name type="common">Unicellular marine alga</name>
    <name type="synonym">Monochrysis lutheri</name>
    <dbReference type="NCBI Taxonomy" id="2081491"/>
    <lineage>
        <taxon>Eukaryota</taxon>
        <taxon>Haptista</taxon>
        <taxon>Haptophyta</taxon>
        <taxon>Pavlovophyceae</taxon>
        <taxon>Pavlovales</taxon>
        <taxon>Pavlovaceae</taxon>
        <taxon>Diacronema</taxon>
    </lineage>
</organism>
<accession>A0A8J5X8K4</accession>
<reference evidence="8" key="1">
    <citation type="submission" date="2021-05" db="EMBL/GenBank/DDBJ databases">
        <title>The genome of the haptophyte Pavlova lutheri (Diacronema luteri, Pavlovales) - a model for lipid biosynthesis in eukaryotic algae.</title>
        <authorList>
            <person name="Hulatt C.J."/>
            <person name="Posewitz M.C."/>
        </authorList>
    </citation>
    <scope>NUCLEOTIDE SEQUENCE</scope>
    <source>
        <strain evidence="8">NIVA-4/92</strain>
    </source>
</reference>
<proteinExistence type="predicted"/>
<keyword evidence="3 6" id="KW-0853">WD repeat</keyword>
<dbReference type="SMART" id="SM00320">
    <property type="entry name" value="WD40"/>
    <property type="match status" value="6"/>
</dbReference>
<protein>
    <recommendedName>
        <fullName evidence="7">U3 small nucleolar RNA-associated protein 15 C-terminal domain-containing protein</fullName>
    </recommendedName>
</protein>
<feature type="repeat" description="WD" evidence="6">
    <location>
        <begin position="119"/>
        <end position="153"/>
    </location>
</feature>
<dbReference type="PANTHER" id="PTHR19924:SF26">
    <property type="entry name" value="U3 SMALL NUCLEOLAR RNA-ASSOCIATED PROTEIN 15 HOMOLOG"/>
    <property type="match status" value="1"/>
</dbReference>
<evidence type="ECO:0000256" key="1">
    <source>
        <dbReference type="ARBA" id="ARBA00004604"/>
    </source>
</evidence>
<dbReference type="AlphaFoldDB" id="A0A8J5X8K4"/>
<keyword evidence="5" id="KW-0539">Nucleus</keyword>
<comment type="subcellular location">
    <subcellularLocation>
        <location evidence="1">Nucleus</location>
        <location evidence="1">Nucleolus</location>
    </subcellularLocation>
</comment>
<dbReference type="PROSITE" id="PS00678">
    <property type="entry name" value="WD_REPEATS_1"/>
    <property type="match status" value="2"/>
</dbReference>
<dbReference type="InterPro" id="IPR015943">
    <property type="entry name" value="WD40/YVTN_repeat-like_dom_sf"/>
</dbReference>
<dbReference type="InterPro" id="IPR020472">
    <property type="entry name" value="WD40_PAC1"/>
</dbReference>
<feature type="domain" description="U3 small nucleolar RNA-associated protein 15 C-terminal" evidence="7">
    <location>
        <begin position="391"/>
        <end position="531"/>
    </location>
</feature>
<dbReference type="Gene3D" id="2.130.10.10">
    <property type="entry name" value="YVTN repeat-like/Quinoprotein amine dehydrogenase"/>
    <property type="match status" value="2"/>
</dbReference>
<dbReference type="PANTHER" id="PTHR19924">
    <property type="entry name" value="UTP15 U3 SMALL NUCLEOLAR RNA-ASSOCIATED PROTEIN 15 FAMILY MEMBER"/>
    <property type="match status" value="1"/>
</dbReference>
<comment type="caution">
    <text evidence="8">The sequence shown here is derived from an EMBL/GenBank/DDBJ whole genome shotgun (WGS) entry which is preliminary data.</text>
</comment>
<evidence type="ECO:0000256" key="2">
    <source>
        <dbReference type="ARBA" id="ARBA00022552"/>
    </source>
</evidence>
<evidence type="ECO:0000256" key="5">
    <source>
        <dbReference type="ARBA" id="ARBA00023242"/>
    </source>
</evidence>
<dbReference type="InterPro" id="IPR019775">
    <property type="entry name" value="WD40_repeat_CS"/>
</dbReference>
<dbReference type="OrthoDB" id="431715at2759"/>
<keyword evidence="2" id="KW-0698">rRNA processing</keyword>
<dbReference type="Pfam" id="PF09384">
    <property type="entry name" value="UTP15_C"/>
    <property type="match status" value="1"/>
</dbReference>
<dbReference type="GO" id="GO:0045943">
    <property type="term" value="P:positive regulation of transcription by RNA polymerase I"/>
    <property type="evidence" value="ECO:0007669"/>
    <property type="project" value="TreeGrafter"/>
</dbReference>
<name>A0A8J5X8K4_DIALT</name>
<dbReference type="Proteomes" id="UP000751190">
    <property type="component" value="Unassembled WGS sequence"/>
</dbReference>
<evidence type="ECO:0000259" key="7">
    <source>
        <dbReference type="Pfam" id="PF09384"/>
    </source>
</evidence>
<dbReference type="OMA" id="ATYQVVH"/>
<keyword evidence="4" id="KW-0677">Repeat</keyword>
<evidence type="ECO:0000313" key="9">
    <source>
        <dbReference type="Proteomes" id="UP000751190"/>
    </source>
</evidence>
<evidence type="ECO:0000313" key="8">
    <source>
        <dbReference type="EMBL" id="KAG8459254.1"/>
    </source>
</evidence>
<dbReference type="InterPro" id="IPR001680">
    <property type="entry name" value="WD40_rpt"/>
</dbReference>
<feature type="repeat" description="WD" evidence="6">
    <location>
        <begin position="246"/>
        <end position="279"/>
    </location>
</feature>
<dbReference type="InterPro" id="IPR036322">
    <property type="entry name" value="WD40_repeat_dom_sf"/>
</dbReference>
<dbReference type="PROSITE" id="PS50294">
    <property type="entry name" value="WD_REPEATS_REGION"/>
    <property type="match status" value="2"/>
</dbReference>
<keyword evidence="9" id="KW-1185">Reference proteome</keyword>
<evidence type="ECO:0000256" key="6">
    <source>
        <dbReference type="PROSITE-ProRule" id="PRU00221"/>
    </source>
</evidence>
<sequence length="552" mass="58245">MGDYVPVPIRRLPAVGRELTPEARYWRKFKPVVTLKHLATPTTIALSSSSPHQFAVNASMHVTIYDLPSCREARTLNCFKSPVHSLAFRRDGLLLGAGDDVGDVHLLQPTKRTALAIMKGGHTRAVHALAWAGDSTQHLASGADDGQIVVWDVGARAVRTRLAGHTDRIRALSGYEAESALLASCGHDHTARLWDARSGKAVMTLQHAHPVEAVLVLPGGALVATAAGNGVHVWDLVAGGRAVASSANHAKTVMALCLTADRRSLLSAGLDGQLKVYDVGDFNVQASTRLGAPCLAAILTPADTHLLTAHSDTSVVVRRRGVGASAGAAGGDGALLGLPASTGVTPGAAERLAGFGGVPGAVVPPRARSEQHLGTNPGTYRYFLRGGRHLPAQGDFVVGARKEARLAPYDRSLRKFRYKEALDEALKAHEPAIVAAVIEELVQRGGLRLALSSRDDLSLEPMLRFLARNVASPNLARTCARVANLLLELYDESAWGSEMNSSLLLRLRHVIEQELASQQALTRLAGAIEALVANATPTGAGPSGNSLAPLSM</sequence>
<evidence type="ECO:0000256" key="4">
    <source>
        <dbReference type="ARBA" id="ARBA00022737"/>
    </source>
</evidence>
<dbReference type="InterPro" id="IPR018983">
    <property type="entry name" value="U3_snoRNA-assocProt_15_C"/>
</dbReference>
<dbReference type="PROSITE" id="PS50082">
    <property type="entry name" value="WD_REPEATS_2"/>
    <property type="match status" value="3"/>
</dbReference>